<dbReference type="PANTHER" id="PTHR30478:SF0">
    <property type="entry name" value="BETA SLIDING CLAMP"/>
    <property type="match status" value="1"/>
</dbReference>
<evidence type="ECO:0000256" key="4">
    <source>
        <dbReference type="ARBA" id="ARBA00022679"/>
    </source>
</evidence>
<evidence type="ECO:0000256" key="2">
    <source>
        <dbReference type="ARBA" id="ARBA00010752"/>
    </source>
</evidence>
<gene>
    <name evidence="9" type="ORF">LCGC14_3022320</name>
</gene>
<evidence type="ECO:0000313" key="9">
    <source>
        <dbReference type="EMBL" id="KKK60644.1"/>
    </source>
</evidence>
<dbReference type="SUPFAM" id="SSF55979">
    <property type="entry name" value="DNA clamp"/>
    <property type="match status" value="1"/>
</dbReference>
<keyword evidence="6" id="KW-0235">DNA replication</keyword>
<dbReference type="Gene3D" id="3.10.150.10">
    <property type="entry name" value="DNA Polymerase III, subunit A, domain 2"/>
    <property type="match status" value="1"/>
</dbReference>
<evidence type="ECO:0000256" key="6">
    <source>
        <dbReference type="ARBA" id="ARBA00022705"/>
    </source>
</evidence>
<comment type="similarity">
    <text evidence="2">Belongs to the beta sliding clamp family.</text>
</comment>
<dbReference type="GO" id="GO:0003677">
    <property type="term" value="F:DNA binding"/>
    <property type="evidence" value="ECO:0007669"/>
    <property type="project" value="UniProtKB-KW"/>
</dbReference>
<proteinExistence type="inferred from homology"/>
<dbReference type="GO" id="GO:0006271">
    <property type="term" value="P:DNA strand elongation involved in DNA replication"/>
    <property type="evidence" value="ECO:0007669"/>
    <property type="project" value="TreeGrafter"/>
</dbReference>
<dbReference type="EMBL" id="LAZR01062867">
    <property type="protein sequence ID" value="KKK60644.1"/>
    <property type="molecule type" value="Genomic_DNA"/>
</dbReference>
<dbReference type="Gene3D" id="3.70.10.10">
    <property type="match status" value="1"/>
</dbReference>
<evidence type="ECO:0000256" key="3">
    <source>
        <dbReference type="ARBA" id="ARBA00022490"/>
    </source>
</evidence>
<dbReference type="PANTHER" id="PTHR30478">
    <property type="entry name" value="DNA POLYMERASE III SUBUNIT BETA"/>
    <property type="match status" value="1"/>
</dbReference>
<dbReference type="GO" id="GO:0009360">
    <property type="term" value="C:DNA polymerase III complex"/>
    <property type="evidence" value="ECO:0007669"/>
    <property type="project" value="InterPro"/>
</dbReference>
<name>A0A0F8Z2H1_9ZZZZ</name>
<comment type="subcellular location">
    <subcellularLocation>
        <location evidence="1">Cytoplasm</location>
    </subcellularLocation>
</comment>
<dbReference type="InterPro" id="IPR001001">
    <property type="entry name" value="DNA_polIII_beta"/>
</dbReference>
<evidence type="ECO:0000256" key="8">
    <source>
        <dbReference type="ARBA" id="ARBA00023125"/>
    </source>
</evidence>
<evidence type="ECO:0000256" key="7">
    <source>
        <dbReference type="ARBA" id="ARBA00022932"/>
    </source>
</evidence>
<organism evidence="9">
    <name type="scientific">marine sediment metagenome</name>
    <dbReference type="NCBI Taxonomy" id="412755"/>
    <lineage>
        <taxon>unclassified sequences</taxon>
        <taxon>metagenomes</taxon>
        <taxon>ecological metagenomes</taxon>
    </lineage>
</organism>
<evidence type="ECO:0000256" key="5">
    <source>
        <dbReference type="ARBA" id="ARBA00022695"/>
    </source>
</evidence>
<keyword evidence="3" id="KW-0963">Cytoplasm</keyword>
<dbReference type="GO" id="GO:0003887">
    <property type="term" value="F:DNA-directed DNA polymerase activity"/>
    <property type="evidence" value="ECO:0007669"/>
    <property type="project" value="UniProtKB-KW"/>
</dbReference>
<keyword evidence="8" id="KW-0238">DNA-binding</keyword>
<comment type="caution">
    <text evidence="9">The sequence shown here is derived from an EMBL/GenBank/DDBJ whole genome shotgun (WGS) entry which is preliminary data.</text>
</comment>
<accession>A0A0F8Z2H1</accession>
<dbReference type="GO" id="GO:0005737">
    <property type="term" value="C:cytoplasm"/>
    <property type="evidence" value="ECO:0007669"/>
    <property type="project" value="UniProtKB-SubCell"/>
</dbReference>
<reference evidence="9" key="1">
    <citation type="journal article" date="2015" name="Nature">
        <title>Complex archaea that bridge the gap between prokaryotes and eukaryotes.</title>
        <authorList>
            <person name="Spang A."/>
            <person name="Saw J.H."/>
            <person name="Jorgensen S.L."/>
            <person name="Zaremba-Niedzwiedzka K."/>
            <person name="Martijn J."/>
            <person name="Lind A.E."/>
            <person name="van Eijk R."/>
            <person name="Schleper C."/>
            <person name="Guy L."/>
            <person name="Ettema T.J."/>
        </authorList>
    </citation>
    <scope>NUCLEOTIDE SEQUENCE</scope>
</reference>
<feature type="non-terminal residue" evidence="9">
    <location>
        <position position="1"/>
    </location>
</feature>
<keyword evidence="5" id="KW-0548">Nucleotidyltransferase</keyword>
<keyword evidence="4" id="KW-0808">Transferase</keyword>
<sequence>AGRDQSTPKLTCVNITKEGAMTGSDGYKIMHCETGQEMPIKTFLLPASSASEVIKLIPIHVSEGKGWVHFRSKEKTVLSCRIFEGDVFPDVSNALKVVGVELTFPKTIDDVLDRASVFAKRRHNLDESVVITIEKNRLKIKAKSDTGWIEEETNIRYNDDPLEFSFTPFLLRDILKETHAFILGEKALKFEGAGWEYVAMLRNL</sequence>
<dbReference type="AlphaFoldDB" id="A0A0F8Z2H1"/>
<protein>
    <submittedName>
        <fullName evidence="9">Uncharacterized protein</fullName>
    </submittedName>
</protein>
<evidence type="ECO:0000256" key="1">
    <source>
        <dbReference type="ARBA" id="ARBA00004496"/>
    </source>
</evidence>
<keyword evidence="7" id="KW-0239">DNA-directed DNA polymerase</keyword>
<dbReference type="InterPro" id="IPR046938">
    <property type="entry name" value="DNA_clamp_sf"/>
</dbReference>